<reference evidence="3 4" key="1">
    <citation type="journal article" date="2016" name="Genome Biol. Evol.">
        <title>Divergent and convergent evolution of fungal pathogenicity.</title>
        <authorList>
            <person name="Shang Y."/>
            <person name="Xiao G."/>
            <person name="Zheng P."/>
            <person name="Cen K."/>
            <person name="Zhan S."/>
            <person name="Wang C."/>
        </authorList>
    </citation>
    <scope>NUCLEOTIDE SEQUENCE [LARGE SCALE GENOMIC DNA]</scope>
    <source>
        <strain evidence="3 4">ARSEF 2679</strain>
    </source>
</reference>
<evidence type="ECO:0000256" key="1">
    <source>
        <dbReference type="SAM" id="MobiDB-lite"/>
    </source>
</evidence>
<evidence type="ECO:0000313" key="4">
    <source>
        <dbReference type="Proteomes" id="UP000076744"/>
    </source>
</evidence>
<keyword evidence="2" id="KW-0732">Signal</keyword>
<name>A0A167TR29_CORFA</name>
<dbReference type="OrthoDB" id="4869833at2759"/>
<sequence length="84" mass="7962">MKANTIAAIVATLVTSVAAAPTEKRDLPLLGGHSGIIKSVGPLLDSIESIVPGLGGTGSGQGDDTAGSLLDGLGGGAKSPIGGL</sequence>
<feature type="compositionally biased region" description="Gly residues" evidence="1">
    <location>
        <begin position="72"/>
        <end position="84"/>
    </location>
</feature>
<evidence type="ECO:0000313" key="3">
    <source>
        <dbReference type="EMBL" id="OAA60858.1"/>
    </source>
</evidence>
<evidence type="ECO:0000256" key="2">
    <source>
        <dbReference type="SAM" id="SignalP"/>
    </source>
</evidence>
<keyword evidence="4" id="KW-1185">Reference proteome</keyword>
<dbReference type="EMBL" id="AZHB01000014">
    <property type="protein sequence ID" value="OAA60858.1"/>
    <property type="molecule type" value="Genomic_DNA"/>
</dbReference>
<dbReference type="RefSeq" id="XP_018703529.1">
    <property type="nucleotide sequence ID" value="XM_018849502.1"/>
</dbReference>
<feature type="compositionally biased region" description="Low complexity" evidence="1">
    <location>
        <begin position="62"/>
        <end position="71"/>
    </location>
</feature>
<organism evidence="3 4">
    <name type="scientific">Cordyceps fumosorosea (strain ARSEF 2679)</name>
    <name type="common">Isaria fumosorosea</name>
    <dbReference type="NCBI Taxonomy" id="1081104"/>
    <lineage>
        <taxon>Eukaryota</taxon>
        <taxon>Fungi</taxon>
        <taxon>Dikarya</taxon>
        <taxon>Ascomycota</taxon>
        <taxon>Pezizomycotina</taxon>
        <taxon>Sordariomycetes</taxon>
        <taxon>Hypocreomycetidae</taxon>
        <taxon>Hypocreales</taxon>
        <taxon>Cordycipitaceae</taxon>
        <taxon>Cordyceps</taxon>
    </lineage>
</organism>
<dbReference type="AlphaFoldDB" id="A0A167TR29"/>
<protein>
    <submittedName>
        <fullName evidence="3">Uncharacterized protein</fullName>
    </submittedName>
</protein>
<dbReference type="Proteomes" id="UP000076744">
    <property type="component" value="Unassembled WGS sequence"/>
</dbReference>
<feature type="chain" id="PRO_5007892653" evidence="2">
    <location>
        <begin position="20"/>
        <end position="84"/>
    </location>
</feature>
<gene>
    <name evidence="3" type="ORF">ISF_05897</name>
</gene>
<dbReference type="GeneID" id="30022189"/>
<feature type="region of interest" description="Disordered" evidence="1">
    <location>
        <begin position="54"/>
        <end position="84"/>
    </location>
</feature>
<proteinExistence type="predicted"/>
<comment type="caution">
    <text evidence="3">The sequence shown here is derived from an EMBL/GenBank/DDBJ whole genome shotgun (WGS) entry which is preliminary data.</text>
</comment>
<feature type="signal peptide" evidence="2">
    <location>
        <begin position="1"/>
        <end position="19"/>
    </location>
</feature>
<accession>A0A167TR29</accession>